<evidence type="ECO:0000256" key="3">
    <source>
        <dbReference type="ARBA" id="ARBA00022692"/>
    </source>
</evidence>
<dbReference type="GO" id="GO:0005886">
    <property type="term" value="C:plasma membrane"/>
    <property type="evidence" value="ECO:0007669"/>
    <property type="project" value="InterPro"/>
</dbReference>
<keyword evidence="3" id="KW-0812">Transmembrane</keyword>
<reference evidence="6 7" key="1">
    <citation type="submission" date="2014-09" db="EMBL/GenBank/DDBJ databases">
        <authorList>
            <person name="Grob C."/>
            <person name="Taubert M."/>
            <person name="Howat A.M."/>
            <person name="Burns O.J."/>
            <person name="Dixon J.L."/>
            <person name="Chen Y."/>
            <person name="Murrell J.C."/>
        </authorList>
    </citation>
    <scope>NUCLEOTIDE SEQUENCE [LARGE SCALE GENOMIC DNA]</scope>
    <source>
        <strain evidence="6">L4</strain>
    </source>
</reference>
<dbReference type="PANTHER" id="PTHR37481:SF1">
    <property type="entry name" value="LIPOPOLYSACCHARIDE EXPORT SYSTEM PROTEIN LPTC"/>
    <property type="match status" value="1"/>
</dbReference>
<evidence type="ECO:0000313" key="7">
    <source>
        <dbReference type="Proteomes" id="UP000029999"/>
    </source>
</evidence>
<dbReference type="PANTHER" id="PTHR37481">
    <property type="entry name" value="LIPOPOLYSACCHARIDE EXPORT SYSTEM PROTEIN LPTC"/>
    <property type="match status" value="1"/>
</dbReference>
<dbReference type="GO" id="GO:0017089">
    <property type="term" value="F:glycolipid transfer activity"/>
    <property type="evidence" value="ECO:0007669"/>
    <property type="project" value="TreeGrafter"/>
</dbReference>
<keyword evidence="4" id="KW-1133">Transmembrane helix</keyword>
<dbReference type="Proteomes" id="UP000029999">
    <property type="component" value="Unassembled WGS sequence"/>
</dbReference>
<evidence type="ECO:0000313" key="6">
    <source>
        <dbReference type="EMBL" id="KGM07118.1"/>
    </source>
</evidence>
<dbReference type="InterPro" id="IPR026265">
    <property type="entry name" value="LptC"/>
</dbReference>
<evidence type="ECO:0000256" key="4">
    <source>
        <dbReference type="ARBA" id="ARBA00022989"/>
    </source>
</evidence>
<dbReference type="EMBL" id="JRQD01000002">
    <property type="protein sequence ID" value="KGM07118.1"/>
    <property type="molecule type" value="Genomic_DNA"/>
</dbReference>
<dbReference type="InterPro" id="IPR052363">
    <property type="entry name" value="LPS_export_LptC"/>
</dbReference>
<name>A0A0A0BF11_9GAMM</name>
<dbReference type="AlphaFoldDB" id="A0A0A0BF11"/>
<keyword evidence="1" id="KW-1003">Cell membrane</keyword>
<dbReference type="InterPro" id="IPR010664">
    <property type="entry name" value="LipoPS_assembly_LptC-rel"/>
</dbReference>
<keyword evidence="2" id="KW-0997">Cell inner membrane</keyword>
<protein>
    <submittedName>
        <fullName evidence="6">YrbK</fullName>
    </submittedName>
</protein>
<dbReference type="Pfam" id="PF06835">
    <property type="entry name" value="LptC"/>
    <property type="match status" value="1"/>
</dbReference>
<organism evidence="6 7">
    <name type="scientific">Methylophaga thiooxydans</name>
    <dbReference type="NCBI Taxonomy" id="392484"/>
    <lineage>
        <taxon>Bacteria</taxon>
        <taxon>Pseudomonadati</taxon>
        <taxon>Pseudomonadota</taxon>
        <taxon>Gammaproteobacteria</taxon>
        <taxon>Thiotrichales</taxon>
        <taxon>Piscirickettsiaceae</taxon>
        <taxon>Methylophaga</taxon>
    </lineage>
</organism>
<evidence type="ECO:0000256" key="1">
    <source>
        <dbReference type="ARBA" id="ARBA00022475"/>
    </source>
</evidence>
<comment type="caution">
    <text evidence="6">The sequence shown here is derived from an EMBL/GenBank/DDBJ whole genome shotgun (WGS) entry which is preliminary data.</text>
</comment>
<accession>A0A0A0BF11</accession>
<dbReference type="Gene3D" id="2.60.450.10">
    <property type="entry name" value="Lipopolysaccharide (LPS) transport protein A like domain"/>
    <property type="match status" value="1"/>
</dbReference>
<dbReference type="STRING" id="392484.LP43_0726"/>
<evidence type="ECO:0000256" key="2">
    <source>
        <dbReference type="ARBA" id="ARBA00022519"/>
    </source>
</evidence>
<proteinExistence type="predicted"/>
<sequence length="189" mass="20836">MNAIFKLPLTAKLGIVAIALIGLWLLLSDDTVETQIQNQTNRTSDYAMTDFTMTVMDIDGTPARVIKGDEMAHYPDNDSTEIINPVTEFIEPGQDTWLIESELGHTQDDSDTILLTGNVIITNKDNPSFQMLTEKLTLDTKQNTAYTDEHVTILSPQGDTESVGLHAALDDETINLHSKVKGQYDAPAN</sequence>
<keyword evidence="5" id="KW-0472">Membrane</keyword>
<evidence type="ECO:0000256" key="5">
    <source>
        <dbReference type="ARBA" id="ARBA00023136"/>
    </source>
</evidence>
<dbReference type="GO" id="GO:0030288">
    <property type="term" value="C:outer membrane-bounded periplasmic space"/>
    <property type="evidence" value="ECO:0007669"/>
    <property type="project" value="TreeGrafter"/>
</dbReference>
<dbReference type="GO" id="GO:0015221">
    <property type="term" value="F:lipopolysaccharide transmembrane transporter activity"/>
    <property type="evidence" value="ECO:0007669"/>
    <property type="project" value="InterPro"/>
</dbReference>
<dbReference type="RefSeq" id="WP_036312191.1">
    <property type="nucleotide sequence ID" value="NZ_JRQD01000002.1"/>
</dbReference>
<dbReference type="NCBIfam" id="TIGR04409">
    <property type="entry name" value="LptC_YrbK"/>
    <property type="match status" value="1"/>
</dbReference>
<gene>
    <name evidence="6" type="primary">yrbK</name>
    <name evidence="6" type="ORF">LP43_0726</name>
</gene>